<dbReference type="NCBIfam" id="TIGR03423">
    <property type="entry name" value="pbp2_mrdA"/>
    <property type="match status" value="1"/>
</dbReference>
<comment type="function">
    <text evidence="14">Catalyzes cross-linking of the peptidoglycan cell wall.</text>
</comment>
<dbReference type="GO" id="GO:0006508">
    <property type="term" value="P:proteolysis"/>
    <property type="evidence" value="ECO:0007669"/>
    <property type="project" value="UniProtKB-KW"/>
</dbReference>
<dbReference type="PANTHER" id="PTHR30627:SF2">
    <property type="entry name" value="PEPTIDOGLYCAN D,D-TRANSPEPTIDASE MRDA"/>
    <property type="match status" value="1"/>
</dbReference>
<keyword evidence="4 14" id="KW-0997">Cell inner membrane</keyword>
<dbReference type="Gene3D" id="3.40.710.10">
    <property type="entry name" value="DD-peptidase/beta-lactamase superfamily"/>
    <property type="match status" value="1"/>
</dbReference>
<keyword evidence="18" id="KW-1185">Reference proteome</keyword>
<keyword evidence="9 14" id="KW-0133">Cell shape</keyword>
<comment type="caution">
    <text evidence="14">Lacks conserved residue(s) required for the propagation of feature annotation.</text>
</comment>
<keyword evidence="6 14" id="KW-0645">Protease</keyword>
<dbReference type="InterPro" id="IPR036138">
    <property type="entry name" value="PBP_dimer_sf"/>
</dbReference>
<dbReference type="Gene3D" id="3.90.1310.10">
    <property type="entry name" value="Penicillin-binding protein 2a (Domain 2)"/>
    <property type="match status" value="1"/>
</dbReference>
<dbReference type="UniPathway" id="UPA00219"/>
<evidence type="ECO:0000256" key="2">
    <source>
        <dbReference type="ARBA" id="ARBA00004236"/>
    </source>
</evidence>
<keyword evidence="3 14" id="KW-1003">Cell membrane</keyword>
<sequence length="619" mass="71093">MKSNNLQVFHSCSPESLLFTKRIMISCTVIIFIISILFIQLYRIQIMHFHMYVTRSNENRIKIIPISPKRGIIYDRNGIALALNRTVYYLEIMPKHILNLNQTIYKLQSLLHLNNADIQYLKKYHECFSRYQLSSIKIKLTEEQHARFAVNQFQFDHNEITIQKYQYRYYPYGSVLTHVIGYVSKINASDIKQLNKKGILQQYTATQDIGKLGIERYYENILHGTPGYGAVEVNNRGKIIRKLYEKQSIPGNSIILTLDLHLQKYITKLLIGSRSSVIVIDPRNGGIRALVSHPSYDPNLFVNGISRTEYHLLLTDDNCPLLNRATQGVYPPASTVKPYISVSALTLGIINKNFSFFDPGWWQLPGSEKRFRDWKRWGHGELNITKALEESSDTFFYQIAYKMGIDNLSEWMTKFGYGKYTGIDLLEELTGIMPNREWKIKKYKTPWYQGDTISVGIGQGYWSATPVQMSKALITLINDGNVLVPHLLNSILLNEQYYIPYTQIERNQIGDPKSNVWEIAKDGMFGAANRPNGTVKNSFSNTEYKAAVKSGTAQLFSLRNNQTYNPNKISKYLKDHKLMTAFAPYDKPTIAVVIILENGEGNIPIGTITRKILDFVLLQ</sequence>
<evidence type="ECO:0000259" key="15">
    <source>
        <dbReference type="Pfam" id="PF00905"/>
    </source>
</evidence>
<keyword evidence="5 14" id="KW-0121">Carboxypeptidase</keyword>
<evidence type="ECO:0000256" key="5">
    <source>
        <dbReference type="ARBA" id="ARBA00022645"/>
    </source>
</evidence>
<dbReference type="SUPFAM" id="SSF56601">
    <property type="entry name" value="beta-lactamase/transpeptidase-like"/>
    <property type="match status" value="1"/>
</dbReference>
<dbReference type="PANTHER" id="PTHR30627">
    <property type="entry name" value="PEPTIDOGLYCAN D,D-TRANSPEPTIDASE"/>
    <property type="match status" value="1"/>
</dbReference>
<dbReference type="GO" id="GO:0071972">
    <property type="term" value="F:peptidoglycan L,D-transpeptidase activity"/>
    <property type="evidence" value="ECO:0007669"/>
    <property type="project" value="TreeGrafter"/>
</dbReference>
<dbReference type="Proteomes" id="UP000002192">
    <property type="component" value="Chromosome"/>
</dbReference>
<dbReference type="OrthoDB" id="9766847at2"/>
<dbReference type="GO" id="GO:0008360">
    <property type="term" value="P:regulation of cell shape"/>
    <property type="evidence" value="ECO:0007669"/>
    <property type="project" value="UniProtKB-KW"/>
</dbReference>
<evidence type="ECO:0000256" key="14">
    <source>
        <dbReference type="HAMAP-Rule" id="MF_02081"/>
    </source>
</evidence>
<evidence type="ECO:0000256" key="1">
    <source>
        <dbReference type="ARBA" id="ARBA00004167"/>
    </source>
</evidence>
<dbReference type="HAMAP" id="MF_02081">
    <property type="entry name" value="MrdA_transpept"/>
    <property type="match status" value="1"/>
</dbReference>
<dbReference type="GO" id="GO:0009252">
    <property type="term" value="P:peptidoglycan biosynthetic process"/>
    <property type="evidence" value="ECO:0007669"/>
    <property type="project" value="UniProtKB-UniRule"/>
</dbReference>
<dbReference type="InterPro" id="IPR017790">
    <property type="entry name" value="Penicillin-binding_protein_2"/>
</dbReference>
<dbReference type="GO" id="GO:0008658">
    <property type="term" value="F:penicillin binding"/>
    <property type="evidence" value="ECO:0007669"/>
    <property type="project" value="UniProtKB-UniRule"/>
</dbReference>
<keyword evidence="8 14" id="KW-0378">Hydrolase</keyword>
<dbReference type="GO" id="GO:0071555">
    <property type="term" value="P:cell wall organization"/>
    <property type="evidence" value="ECO:0007669"/>
    <property type="project" value="UniProtKB-KW"/>
</dbReference>
<evidence type="ECO:0000256" key="12">
    <source>
        <dbReference type="ARBA" id="ARBA00023136"/>
    </source>
</evidence>
<evidence type="ECO:0000256" key="13">
    <source>
        <dbReference type="ARBA" id="ARBA00023316"/>
    </source>
</evidence>
<feature type="domain" description="Penicillin-binding protein dimerisation" evidence="16">
    <location>
        <begin position="66"/>
        <end position="243"/>
    </location>
</feature>
<evidence type="ECO:0000256" key="10">
    <source>
        <dbReference type="ARBA" id="ARBA00022984"/>
    </source>
</evidence>
<protein>
    <recommendedName>
        <fullName evidence="14">Peptidoglycan D,D-transpeptidase MrdA</fullName>
        <ecNumber evidence="14">3.4.16.4</ecNumber>
    </recommendedName>
    <alternativeName>
        <fullName evidence="14">Penicillin-binding protein 2</fullName>
        <shortName evidence="14">PBP-2</shortName>
    </alternativeName>
</protein>
<organism evidence="17 18">
    <name type="scientific">Blochmanniella floridana</name>
    <dbReference type="NCBI Taxonomy" id="203907"/>
    <lineage>
        <taxon>Bacteria</taxon>
        <taxon>Pseudomonadati</taxon>
        <taxon>Pseudomonadota</taxon>
        <taxon>Gammaproteobacteria</taxon>
        <taxon>Enterobacterales</taxon>
        <taxon>Enterobacteriaceae</taxon>
        <taxon>ant endosymbionts</taxon>
        <taxon>Candidatus Blochmanniella</taxon>
    </lineage>
</organism>
<evidence type="ECO:0000256" key="11">
    <source>
        <dbReference type="ARBA" id="ARBA00022989"/>
    </source>
</evidence>
<evidence type="ECO:0000259" key="16">
    <source>
        <dbReference type="Pfam" id="PF03717"/>
    </source>
</evidence>
<feature type="active site" description="Acyl-ester intermediate" evidence="14">
    <location>
        <position position="334"/>
    </location>
</feature>
<dbReference type="AlphaFoldDB" id="Q7VRB0"/>
<gene>
    <name evidence="14 17" type="primary">mrdA</name>
    <name evidence="17" type="ordered locus">Bfl309</name>
</gene>
<feature type="domain" description="Penicillin-binding protein transpeptidase" evidence="15">
    <location>
        <begin position="276"/>
        <end position="611"/>
    </location>
</feature>
<evidence type="ECO:0000256" key="7">
    <source>
        <dbReference type="ARBA" id="ARBA00022692"/>
    </source>
</evidence>
<accession>Q7VRB0</accession>
<dbReference type="EC" id="3.4.16.4" evidence="14"/>
<dbReference type="Pfam" id="PF00905">
    <property type="entry name" value="Transpeptidase"/>
    <property type="match status" value="1"/>
</dbReference>
<dbReference type="InterPro" id="IPR050515">
    <property type="entry name" value="Beta-lactam/transpept"/>
</dbReference>
<dbReference type="InterPro" id="IPR012338">
    <property type="entry name" value="Beta-lactam/transpept-like"/>
</dbReference>
<evidence type="ECO:0000256" key="3">
    <source>
        <dbReference type="ARBA" id="ARBA00022475"/>
    </source>
</evidence>
<dbReference type="HOGENOM" id="CLU_009289_1_2_6"/>
<dbReference type="eggNOG" id="COG0768">
    <property type="taxonomic scope" value="Bacteria"/>
</dbReference>
<dbReference type="InterPro" id="IPR001460">
    <property type="entry name" value="PCN-bd_Tpept"/>
</dbReference>
<comment type="catalytic activity">
    <reaction evidence="14">
        <text>Preferential cleavage: (Ac)2-L-Lys-D-Ala-|-D-Ala. Also transpeptidation of peptidyl-alanyl moieties that are N-acyl substituents of D-alanine.</text>
        <dbReference type="EC" id="3.4.16.4"/>
    </reaction>
</comment>
<evidence type="ECO:0000256" key="9">
    <source>
        <dbReference type="ARBA" id="ARBA00022960"/>
    </source>
</evidence>
<dbReference type="Gene3D" id="3.30.1390.30">
    <property type="entry name" value="Penicillin-binding protein 2a, domain 3"/>
    <property type="match status" value="1"/>
</dbReference>
<dbReference type="KEGG" id="bfl:Bfl309"/>
<dbReference type="GO" id="GO:0009002">
    <property type="term" value="F:serine-type D-Ala-D-Ala carboxypeptidase activity"/>
    <property type="evidence" value="ECO:0007669"/>
    <property type="project" value="UniProtKB-UniRule"/>
</dbReference>
<dbReference type="FunFam" id="3.40.710.10:FF:000004">
    <property type="entry name" value="Peptidoglycan D,D-transpeptidase MrdA"/>
    <property type="match status" value="1"/>
</dbReference>
<keyword evidence="11 14" id="KW-1133">Transmembrane helix</keyword>
<dbReference type="STRING" id="203907.Bfl309"/>
<proteinExistence type="inferred from homology"/>
<dbReference type="SUPFAM" id="SSF56519">
    <property type="entry name" value="Penicillin binding protein dimerisation domain"/>
    <property type="match status" value="1"/>
</dbReference>
<keyword evidence="12 14" id="KW-0472">Membrane</keyword>
<comment type="subcellular location">
    <subcellularLocation>
        <location evidence="14">Cell inner membrane</location>
        <topology evidence="14">Single-pass membrane protein</topology>
    </subcellularLocation>
    <subcellularLocation>
        <location evidence="2">Cell membrane</location>
    </subcellularLocation>
    <subcellularLocation>
        <location evidence="1">Membrane</location>
        <topology evidence="1">Single-pass membrane protein</topology>
    </subcellularLocation>
</comment>
<dbReference type="NCBIfam" id="NF008061">
    <property type="entry name" value="PRK10795.1"/>
    <property type="match status" value="1"/>
</dbReference>
<keyword evidence="13 14" id="KW-0961">Cell wall biogenesis/degradation</keyword>
<dbReference type="InterPro" id="IPR005311">
    <property type="entry name" value="PBP_dimer"/>
</dbReference>
<keyword evidence="7 14" id="KW-0812">Transmembrane</keyword>
<name>Q7VRB0_BLOFL</name>
<dbReference type="EMBL" id="BX248583">
    <property type="protein sequence ID" value="CAD83379.1"/>
    <property type="molecule type" value="Genomic_DNA"/>
</dbReference>
<evidence type="ECO:0000313" key="17">
    <source>
        <dbReference type="EMBL" id="CAD83379.1"/>
    </source>
</evidence>
<evidence type="ECO:0000256" key="8">
    <source>
        <dbReference type="ARBA" id="ARBA00022801"/>
    </source>
</evidence>
<evidence type="ECO:0000313" key="18">
    <source>
        <dbReference type="Proteomes" id="UP000002192"/>
    </source>
</evidence>
<keyword evidence="10 14" id="KW-0573">Peptidoglycan synthesis</keyword>
<evidence type="ECO:0000256" key="4">
    <source>
        <dbReference type="ARBA" id="ARBA00022519"/>
    </source>
</evidence>
<reference evidence="17 18" key="1">
    <citation type="journal article" date="2003" name="Proc. Natl. Acad. Sci. U.S.A.">
        <title>The genome sequence of Blochmannia floridanus: comparative analysis of reduced genomes.</title>
        <authorList>
            <person name="Gil R."/>
            <person name="Silva F.J."/>
            <person name="Zientz E."/>
            <person name="Delmotte F."/>
            <person name="Gonzalez-Candelas F."/>
            <person name="Latorre A."/>
            <person name="Rausell C."/>
            <person name="Kramerbeek J."/>
            <person name="Gadau J."/>
            <person name="Hoelldobler B."/>
            <person name="van Ham R.C.H.J."/>
            <person name="Gross R."/>
            <person name="Moya A."/>
        </authorList>
    </citation>
    <scope>NUCLEOTIDE SEQUENCE [LARGE SCALE GENOMIC DNA]</scope>
</reference>
<feature type="transmembrane region" description="Helical" evidence="14">
    <location>
        <begin position="23"/>
        <end position="42"/>
    </location>
</feature>
<comment type="pathway">
    <text evidence="14">Cell wall biogenesis; peptidoglycan biosynthesis.</text>
</comment>
<evidence type="ECO:0000256" key="6">
    <source>
        <dbReference type="ARBA" id="ARBA00022670"/>
    </source>
</evidence>
<comment type="similarity">
    <text evidence="14">Belongs to the transpeptidase family. MrdA subfamily.</text>
</comment>
<dbReference type="GO" id="GO:0005886">
    <property type="term" value="C:plasma membrane"/>
    <property type="evidence" value="ECO:0007669"/>
    <property type="project" value="UniProtKB-SubCell"/>
</dbReference>
<dbReference type="Pfam" id="PF03717">
    <property type="entry name" value="PBP_dimer"/>
    <property type="match status" value="1"/>
</dbReference>